<dbReference type="STRING" id="529884.Rhola_00006800"/>
<dbReference type="eggNOG" id="COG2271">
    <property type="taxonomic scope" value="Bacteria"/>
</dbReference>
<evidence type="ECO:0000256" key="6">
    <source>
        <dbReference type="SAM" id="Phobius"/>
    </source>
</evidence>
<keyword evidence="2" id="KW-1003">Cell membrane</keyword>
<evidence type="ECO:0000256" key="4">
    <source>
        <dbReference type="ARBA" id="ARBA00022989"/>
    </source>
</evidence>
<dbReference type="Pfam" id="PF07690">
    <property type="entry name" value="MFS_1"/>
    <property type="match status" value="1"/>
</dbReference>
<dbReference type="GO" id="GO:0005886">
    <property type="term" value="C:plasma membrane"/>
    <property type="evidence" value="ECO:0007669"/>
    <property type="project" value="UniProtKB-SubCell"/>
</dbReference>
<evidence type="ECO:0000256" key="5">
    <source>
        <dbReference type="ARBA" id="ARBA00023136"/>
    </source>
</evidence>
<feature type="transmembrane region" description="Helical" evidence="6">
    <location>
        <begin position="241"/>
        <end position="262"/>
    </location>
</feature>
<evidence type="ECO:0000256" key="3">
    <source>
        <dbReference type="ARBA" id="ARBA00022692"/>
    </source>
</evidence>
<dbReference type="PANTHER" id="PTHR43124:SF3">
    <property type="entry name" value="CHLORAMPHENICOL EFFLUX PUMP RV0191"/>
    <property type="match status" value="1"/>
</dbReference>
<feature type="transmembrane region" description="Helical" evidence="6">
    <location>
        <begin position="127"/>
        <end position="148"/>
    </location>
</feature>
<sequence length="433" mass="46659">MIAGAIAYLMTVTNRSSMGVASLLAAEKFEAAATSLSTLAVAQLVVYAAMQIPVGILLDRFGSRVMLVFGTAVMTAGQLLVSLAETLGLAVAGRMLVGLGDAFVFISVIRLVNGWYVGARATRVQQLITNTGQLGQAVSAIPFAFFLAEYGWNTSFMALTGLSFAVIFISAFFIINDRDPAPSNQPTNSIRLVTRQLFENIRHPGVRMAFWTHFVLQSAPSVFSLLWGYPFLVGGQGIPPAIASLLLSSFVIIGFVVGPLISAFCTKFPRRRSFLVLSTVAALAMVWLLVILVPGKAPTWLLLLLCLVLAVSGPMSMIAMDYTRSFIDKSRLGTATGFVNIGGFVATFSMMFLAGIILDLVKAASDAEGTNAALYSMDGFRAAMSVQFLVLGLGGLMFLLERRKARAKLFLDEGILLRPLRVALIDRLRDKTR</sequence>
<feature type="transmembrane region" description="Helical" evidence="6">
    <location>
        <begin position="380"/>
        <end position="400"/>
    </location>
</feature>
<dbReference type="InterPro" id="IPR050189">
    <property type="entry name" value="MFS_Efflux_Transporters"/>
</dbReference>
<feature type="transmembrane region" description="Helical" evidence="6">
    <location>
        <begin position="35"/>
        <end position="58"/>
    </location>
</feature>
<protein>
    <submittedName>
        <fullName evidence="8">Arabinose efflux permease</fullName>
    </submittedName>
</protein>
<accession>A0A060JFZ3</accession>
<reference evidence="8 9" key="1">
    <citation type="journal article" date="2014" name="Int. J. Syst. Evol. Microbiol.">
        <title>Rhodoluna lacicola gen. nov., sp. nov., a planktonic freshwater bacterium with stream-lined genome.</title>
        <authorList>
            <person name="Hahn M."/>
            <person name="Schmidt J."/>
            <person name="Taipale S.J."/>
            <person name="Doolittle W.F."/>
            <person name="Koll U."/>
        </authorList>
    </citation>
    <scope>NUCLEOTIDE SEQUENCE [LARGE SCALE GENOMIC DNA]</scope>
    <source>
        <strain evidence="8 9">MWH-Ta8</strain>
    </source>
</reference>
<keyword evidence="9" id="KW-1185">Reference proteome</keyword>
<keyword evidence="5 6" id="KW-0472">Membrane</keyword>
<dbReference type="HOGENOM" id="CLU_001265_62_1_11"/>
<dbReference type="InterPro" id="IPR011701">
    <property type="entry name" value="MFS"/>
</dbReference>
<feature type="transmembrane region" description="Helical" evidence="6">
    <location>
        <begin position="96"/>
        <end position="115"/>
    </location>
</feature>
<dbReference type="AlphaFoldDB" id="A0A060JFZ3"/>
<dbReference type="Proteomes" id="UP000067708">
    <property type="component" value="Chromosome"/>
</dbReference>
<evidence type="ECO:0000256" key="2">
    <source>
        <dbReference type="ARBA" id="ARBA00022475"/>
    </source>
</evidence>
<dbReference type="PATRIC" id="fig|529884.3.peg.646"/>
<dbReference type="InterPro" id="IPR036259">
    <property type="entry name" value="MFS_trans_sf"/>
</dbReference>
<dbReference type="PROSITE" id="PS50850">
    <property type="entry name" value="MFS"/>
    <property type="match status" value="1"/>
</dbReference>
<evidence type="ECO:0000313" key="8">
    <source>
        <dbReference type="EMBL" id="AIC47487.1"/>
    </source>
</evidence>
<dbReference type="SUPFAM" id="SSF103473">
    <property type="entry name" value="MFS general substrate transporter"/>
    <property type="match status" value="1"/>
</dbReference>
<proteinExistence type="predicted"/>
<feature type="transmembrane region" description="Helical" evidence="6">
    <location>
        <begin position="299"/>
        <end position="320"/>
    </location>
</feature>
<feature type="transmembrane region" description="Helical" evidence="6">
    <location>
        <begin position="154"/>
        <end position="175"/>
    </location>
</feature>
<feature type="domain" description="Major facilitator superfamily (MFS) profile" evidence="7">
    <location>
        <begin position="1"/>
        <end position="404"/>
    </location>
</feature>
<dbReference type="CDD" id="cd06174">
    <property type="entry name" value="MFS"/>
    <property type="match status" value="1"/>
</dbReference>
<keyword evidence="4 6" id="KW-1133">Transmembrane helix</keyword>
<feature type="transmembrane region" description="Helical" evidence="6">
    <location>
        <begin position="274"/>
        <end position="293"/>
    </location>
</feature>
<evidence type="ECO:0000256" key="1">
    <source>
        <dbReference type="ARBA" id="ARBA00004651"/>
    </source>
</evidence>
<evidence type="ECO:0000313" key="9">
    <source>
        <dbReference type="Proteomes" id="UP000067708"/>
    </source>
</evidence>
<evidence type="ECO:0000259" key="7">
    <source>
        <dbReference type="PROSITE" id="PS50850"/>
    </source>
</evidence>
<dbReference type="PANTHER" id="PTHR43124">
    <property type="entry name" value="PURINE EFFLUX PUMP PBUE"/>
    <property type="match status" value="1"/>
</dbReference>
<feature type="transmembrane region" description="Helical" evidence="6">
    <location>
        <begin position="208"/>
        <end position="229"/>
    </location>
</feature>
<comment type="subcellular location">
    <subcellularLocation>
        <location evidence="1">Cell membrane</location>
        <topology evidence="1">Multi-pass membrane protein</topology>
    </subcellularLocation>
</comment>
<gene>
    <name evidence="8" type="ORF">Rhola_00006800</name>
</gene>
<organism evidence="8 9">
    <name type="scientific">Rhodoluna lacicola</name>
    <dbReference type="NCBI Taxonomy" id="529884"/>
    <lineage>
        <taxon>Bacteria</taxon>
        <taxon>Bacillati</taxon>
        <taxon>Actinomycetota</taxon>
        <taxon>Actinomycetes</taxon>
        <taxon>Micrococcales</taxon>
        <taxon>Microbacteriaceae</taxon>
        <taxon>Luna cluster</taxon>
        <taxon>Luna-1 subcluster</taxon>
        <taxon>Rhodoluna</taxon>
    </lineage>
</organism>
<feature type="transmembrane region" description="Helical" evidence="6">
    <location>
        <begin position="65"/>
        <end position="84"/>
    </location>
</feature>
<name>A0A060JFZ3_9MICO</name>
<dbReference type="EMBL" id="CP007490">
    <property type="protein sequence ID" value="AIC47487.1"/>
    <property type="molecule type" value="Genomic_DNA"/>
</dbReference>
<dbReference type="GO" id="GO:0022857">
    <property type="term" value="F:transmembrane transporter activity"/>
    <property type="evidence" value="ECO:0007669"/>
    <property type="project" value="InterPro"/>
</dbReference>
<feature type="transmembrane region" description="Helical" evidence="6">
    <location>
        <begin position="332"/>
        <end position="360"/>
    </location>
</feature>
<keyword evidence="3 6" id="KW-0812">Transmembrane</keyword>
<dbReference type="KEGG" id="rla:Rhola_00006800"/>
<dbReference type="Gene3D" id="1.20.1250.20">
    <property type="entry name" value="MFS general substrate transporter like domains"/>
    <property type="match status" value="2"/>
</dbReference>
<dbReference type="InterPro" id="IPR020846">
    <property type="entry name" value="MFS_dom"/>
</dbReference>